<dbReference type="Pfam" id="PF09836">
    <property type="entry name" value="DUF2063"/>
    <property type="match status" value="1"/>
</dbReference>
<dbReference type="RefSeq" id="WP_073081140.1">
    <property type="nucleotide sequence ID" value="NZ_FRBL01000004.1"/>
</dbReference>
<organism evidence="3 4">
    <name type="scientific">Chitinophaga jiangningensis</name>
    <dbReference type="NCBI Taxonomy" id="1419482"/>
    <lineage>
        <taxon>Bacteria</taxon>
        <taxon>Pseudomonadati</taxon>
        <taxon>Bacteroidota</taxon>
        <taxon>Chitinophagia</taxon>
        <taxon>Chitinophagales</taxon>
        <taxon>Chitinophagaceae</taxon>
        <taxon>Chitinophaga</taxon>
    </lineage>
</organism>
<dbReference type="Pfam" id="PF22106">
    <property type="entry name" value="NGO1945_C"/>
    <property type="match status" value="1"/>
</dbReference>
<evidence type="ECO:0000313" key="3">
    <source>
        <dbReference type="EMBL" id="SHL69032.1"/>
    </source>
</evidence>
<evidence type="ECO:0000259" key="1">
    <source>
        <dbReference type="Pfam" id="PF09836"/>
    </source>
</evidence>
<sequence length="250" mass="29362">MKLSADTYRIQQDFSRFIRTGRQVPVPGVKPAAMAHYRRLVYNVVCDALETGYPIAFANLPRKKWERMVYKFFSTHACTAYQVWKLPLDFYTCAVENSWDEQYDIPYLYDLLSFEWAEMELYNMEDQAPPAYVPGGDWLSDPIAFNQEYRLLHFKYPVHREVGRRRLLNQVGAYFVLVYRMPDSGDIHFTELSPWLAFVTEQLLAGITLTDILAYAPQLNMVVNNKLQEDTIAFLQHLREKQMVMGFIKQ</sequence>
<name>A0A1M7CP99_9BACT</name>
<dbReference type="InterPro" id="IPR018640">
    <property type="entry name" value="DUF2063"/>
</dbReference>
<dbReference type="InterPro" id="IPR044922">
    <property type="entry name" value="DUF2063_N_sf"/>
</dbReference>
<dbReference type="STRING" id="1419482.SAMN05444266_104416"/>
<dbReference type="EMBL" id="FRBL01000004">
    <property type="protein sequence ID" value="SHL69032.1"/>
    <property type="molecule type" value="Genomic_DNA"/>
</dbReference>
<accession>A0A1M7CP99</accession>
<proteinExistence type="predicted"/>
<feature type="domain" description="NGO1945-like C-terminal" evidence="2">
    <location>
        <begin position="148"/>
        <end position="239"/>
    </location>
</feature>
<evidence type="ECO:0000313" key="4">
    <source>
        <dbReference type="Proteomes" id="UP000184420"/>
    </source>
</evidence>
<dbReference type="Gene3D" id="1.10.150.690">
    <property type="entry name" value="DUF2063"/>
    <property type="match status" value="1"/>
</dbReference>
<dbReference type="AlphaFoldDB" id="A0A1M7CP99"/>
<evidence type="ECO:0000259" key="2">
    <source>
        <dbReference type="Pfam" id="PF22106"/>
    </source>
</evidence>
<dbReference type="OrthoDB" id="4146344at2"/>
<gene>
    <name evidence="3" type="ORF">SAMN05444266_104416</name>
</gene>
<dbReference type="InterPro" id="IPR054098">
    <property type="entry name" value="NGO1945-like_C"/>
</dbReference>
<feature type="domain" description="Putative DNA-binding" evidence="1">
    <location>
        <begin position="10"/>
        <end position="91"/>
    </location>
</feature>
<dbReference type="Proteomes" id="UP000184420">
    <property type="component" value="Unassembled WGS sequence"/>
</dbReference>
<reference evidence="3 4" key="1">
    <citation type="submission" date="2016-11" db="EMBL/GenBank/DDBJ databases">
        <authorList>
            <person name="Jaros S."/>
            <person name="Januszkiewicz K."/>
            <person name="Wedrychowicz H."/>
        </authorList>
    </citation>
    <scope>NUCLEOTIDE SEQUENCE [LARGE SCALE GENOMIC DNA]</scope>
    <source>
        <strain evidence="3 4">DSM 27406</strain>
    </source>
</reference>
<keyword evidence="4" id="KW-1185">Reference proteome</keyword>
<protein>
    <submittedName>
        <fullName evidence="3">Uncharacterized protein</fullName>
    </submittedName>
</protein>